<gene>
    <name evidence="2" type="ORF">LCGC14_2367060</name>
</gene>
<comment type="caution">
    <text evidence="2">The sequence shown here is derived from an EMBL/GenBank/DDBJ whole genome shotgun (WGS) entry which is preliminary data.</text>
</comment>
<feature type="region of interest" description="Disordered" evidence="1">
    <location>
        <begin position="1"/>
        <end position="21"/>
    </location>
</feature>
<name>A0A0F9CS60_9ZZZZ</name>
<evidence type="ECO:0000256" key="1">
    <source>
        <dbReference type="SAM" id="MobiDB-lite"/>
    </source>
</evidence>
<accession>A0A0F9CS60</accession>
<dbReference type="AlphaFoldDB" id="A0A0F9CS60"/>
<reference evidence="2" key="1">
    <citation type="journal article" date="2015" name="Nature">
        <title>Complex archaea that bridge the gap between prokaryotes and eukaryotes.</title>
        <authorList>
            <person name="Spang A."/>
            <person name="Saw J.H."/>
            <person name="Jorgensen S.L."/>
            <person name="Zaremba-Niedzwiedzka K."/>
            <person name="Martijn J."/>
            <person name="Lind A.E."/>
            <person name="van Eijk R."/>
            <person name="Schleper C."/>
            <person name="Guy L."/>
            <person name="Ettema T.J."/>
        </authorList>
    </citation>
    <scope>NUCLEOTIDE SEQUENCE</scope>
</reference>
<evidence type="ECO:0000313" key="2">
    <source>
        <dbReference type="EMBL" id="KKL43011.1"/>
    </source>
</evidence>
<proteinExistence type="predicted"/>
<feature type="compositionally biased region" description="Basic residues" evidence="1">
    <location>
        <begin position="1"/>
        <end position="11"/>
    </location>
</feature>
<dbReference type="EMBL" id="LAZR01034809">
    <property type="protein sequence ID" value="KKL43011.1"/>
    <property type="molecule type" value="Genomic_DNA"/>
</dbReference>
<sequence length="21" mass="2350">MDMKSLSKHGSKQPVKGRCCE</sequence>
<organism evidence="2">
    <name type="scientific">marine sediment metagenome</name>
    <dbReference type="NCBI Taxonomy" id="412755"/>
    <lineage>
        <taxon>unclassified sequences</taxon>
        <taxon>metagenomes</taxon>
        <taxon>ecological metagenomes</taxon>
    </lineage>
</organism>
<feature type="non-terminal residue" evidence="2">
    <location>
        <position position="21"/>
    </location>
</feature>
<protein>
    <submittedName>
        <fullName evidence="2">Uncharacterized protein</fullName>
    </submittedName>
</protein>